<keyword evidence="2 4" id="KW-0808">Transferase</keyword>
<evidence type="ECO:0000256" key="1">
    <source>
        <dbReference type="ARBA" id="ARBA00009156"/>
    </source>
</evidence>
<dbReference type="Gene3D" id="3.30.420.40">
    <property type="match status" value="2"/>
</dbReference>
<sequence length="486" mass="53383">MVKKNKIFILVVDFGTSKVKANLVDAEDGTFLTSCSRSYTIMTTAEGHTELELEQVWDSAVDCVRQVLGSVKEDGKIIALSFSYFGDNLILADENGDSLSQCILCFDSRGTDEAQYITEQLSEAKLVEVIGSPYSYMSTGAKILWMRRHMPDIFNKAKYFFSIQQYINRKLGLQAINDGTMAARKQLYDTGKGVWSRELLELIGIGEESLGEIKPTNTIIGEIDSFGPISLPYSIPVVLGGHDCDLGIVGLGVGSEENPVVADITGTYDHIGYLADGMINTKRTYPHGKIESYCGPLDNKSVCIGAFTTSGAVLEWFMREVNSDTSQDAYQFFWNHVVFDGNGTVCMCPDFSGNQGSFQGIGLGVGKNELFQSIIEALTFKTKEIIDDCERIKLGGINRVRIGGGAANSAEWIQLRANITGKIFEKMENIQVSALGTAIIAAYTMGIYGNISDAIQNMVSVSRVFLPDMEVHNKYNIIYKGIHSNK</sequence>
<evidence type="ECO:0000313" key="7">
    <source>
        <dbReference type="EMBL" id="MEQ2427827.1"/>
    </source>
</evidence>
<evidence type="ECO:0000259" key="6">
    <source>
        <dbReference type="Pfam" id="PF02782"/>
    </source>
</evidence>
<reference evidence="7 8" key="1">
    <citation type="submission" date="2024-03" db="EMBL/GenBank/DDBJ databases">
        <title>Human intestinal bacterial collection.</title>
        <authorList>
            <person name="Pauvert C."/>
            <person name="Hitch T.C.A."/>
            <person name="Clavel T."/>
        </authorList>
    </citation>
    <scope>NUCLEOTIDE SEQUENCE [LARGE SCALE GENOMIC DNA]</scope>
    <source>
        <strain evidence="7 8">CLA-SR-H021</strain>
    </source>
</reference>
<evidence type="ECO:0000256" key="4">
    <source>
        <dbReference type="RuleBase" id="RU003733"/>
    </source>
</evidence>
<keyword evidence="8" id="KW-1185">Reference proteome</keyword>
<dbReference type="InterPro" id="IPR018484">
    <property type="entry name" value="FGGY_N"/>
</dbReference>
<dbReference type="CDD" id="cd07773">
    <property type="entry name" value="ASKHA_NBD_FGGY_FK"/>
    <property type="match status" value="1"/>
</dbReference>
<dbReference type="Proteomes" id="UP001454086">
    <property type="component" value="Unassembled WGS sequence"/>
</dbReference>
<protein>
    <submittedName>
        <fullName evidence="7">FGGY family carbohydrate kinase</fullName>
    </submittedName>
</protein>
<evidence type="ECO:0000313" key="8">
    <source>
        <dbReference type="Proteomes" id="UP001454086"/>
    </source>
</evidence>
<dbReference type="PROSITE" id="PS00445">
    <property type="entry name" value="FGGY_KINASES_2"/>
    <property type="match status" value="1"/>
</dbReference>
<keyword evidence="3 4" id="KW-0418">Kinase</keyword>
<dbReference type="InterPro" id="IPR000577">
    <property type="entry name" value="Carb_kinase_FGGY"/>
</dbReference>
<dbReference type="InterPro" id="IPR018485">
    <property type="entry name" value="FGGY_C"/>
</dbReference>
<evidence type="ECO:0000256" key="2">
    <source>
        <dbReference type="ARBA" id="ARBA00022679"/>
    </source>
</evidence>
<dbReference type="PROSITE" id="PS00933">
    <property type="entry name" value="FGGY_KINASES_1"/>
    <property type="match status" value="1"/>
</dbReference>
<dbReference type="Pfam" id="PF02782">
    <property type="entry name" value="FGGY_C"/>
    <property type="match status" value="1"/>
</dbReference>
<accession>A0ABV1DDS6</accession>
<comment type="caution">
    <text evidence="7">The sequence shown here is derived from an EMBL/GenBank/DDBJ whole genome shotgun (WGS) entry which is preliminary data.</text>
</comment>
<dbReference type="EMBL" id="JBBMFM010000129">
    <property type="protein sequence ID" value="MEQ2427827.1"/>
    <property type="molecule type" value="Genomic_DNA"/>
</dbReference>
<evidence type="ECO:0000259" key="5">
    <source>
        <dbReference type="Pfam" id="PF00370"/>
    </source>
</evidence>
<organism evidence="7 8">
    <name type="scientific">Enterocloster hominis</name>
    <name type="common">ex Hitch et al. 2024</name>
    <dbReference type="NCBI Taxonomy" id="1917870"/>
    <lineage>
        <taxon>Bacteria</taxon>
        <taxon>Bacillati</taxon>
        <taxon>Bacillota</taxon>
        <taxon>Clostridia</taxon>
        <taxon>Lachnospirales</taxon>
        <taxon>Lachnospiraceae</taxon>
        <taxon>Enterocloster</taxon>
    </lineage>
</organism>
<proteinExistence type="inferred from homology"/>
<feature type="domain" description="Carbohydrate kinase FGGY C-terminal" evidence="6">
    <location>
        <begin position="337"/>
        <end position="445"/>
    </location>
</feature>
<dbReference type="PANTHER" id="PTHR43095:SF2">
    <property type="entry name" value="GLUCONOKINASE"/>
    <property type="match status" value="1"/>
</dbReference>
<evidence type="ECO:0000256" key="3">
    <source>
        <dbReference type="ARBA" id="ARBA00022777"/>
    </source>
</evidence>
<dbReference type="InterPro" id="IPR018483">
    <property type="entry name" value="Carb_kinase_FGGY_CS"/>
</dbReference>
<dbReference type="InterPro" id="IPR043129">
    <property type="entry name" value="ATPase_NBD"/>
</dbReference>
<dbReference type="PANTHER" id="PTHR43095">
    <property type="entry name" value="SUGAR KINASE"/>
    <property type="match status" value="1"/>
</dbReference>
<dbReference type="RefSeq" id="WP_050927328.1">
    <property type="nucleotide sequence ID" value="NZ_JBBMFM010000129.1"/>
</dbReference>
<comment type="similarity">
    <text evidence="1 4">Belongs to the FGGY kinase family.</text>
</comment>
<dbReference type="Pfam" id="PF00370">
    <property type="entry name" value="FGGY_N"/>
    <property type="match status" value="1"/>
</dbReference>
<dbReference type="InterPro" id="IPR050406">
    <property type="entry name" value="FGGY_Carb_Kinase"/>
</dbReference>
<feature type="domain" description="Carbohydrate kinase FGGY N-terminal" evidence="5">
    <location>
        <begin position="9"/>
        <end position="250"/>
    </location>
</feature>
<dbReference type="PIRSF" id="PIRSF000538">
    <property type="entry name" value="GlpK"/>
    <property type="match status" value="1"/>
</dbReference>
<name>A0ABV1DDS6_9FIRM</name>
<dbReference type="GO" id="GO:0016301">
    <property type="term" value="F:kinase activity"/>
    <property type="evidence" value="ECO:0007669"/>
    <property type="project" value="UniProtKB-KW"/>
</dbReference>
<dbReference type="SUPFAM" id="SSF53067">
    <property type="entry name" value="Actin-like ATPase domain"/>
    <property type="match status" value="2"/>
</dbReference>
<gene>
    <name evidence="7" type="ORF">WMQ36_22955</name>
</gene>